<dbReference type="Pfam" id="PF04043">
    <property type="entry name" value="PMEI"/>
    <property type="match status" value="1"/>
</dbReference>
<proteinExistence type="inferred from homology"/>
<dbReference type="InterPro" id="IPR035513">
    <property type="entry name" value="Invertase/methylesterase_inhib"/>
</dbReference>
<feature type="compositionally biased region" description="Pro residues" evidence="3">
    <location>
        <begin position="61"/>
        <end position="88"/>
    </location>
</feature>
<evidence type="ECO:0000313" key="6">
    <source>
        <dbReference type="EMBL" id="VFU46625.1"/>
    </source>
</evidence>
<comment type="similarity">
    <text evidence="2">Belongs to the PMEI family.</text>
</comment>
<dbReference type="CDD" id="cd15800">
    <property type="entry name" value="PMEI-like_2"/>
    <property type="match status" value="1"/>
</dbReference>
<dbReference type="EMBL" id="CAADRP010001650">
    <property type="protein sequence ID" value="VFU46625.1"/>
    <property type="molecule type" value="Genomic_DNA"/>
</dbReference>
<dbReference type="AlphaFoldDB" id="A0A6N2M1R2"/>
<keyword evidence="1 4" id="KW-0732">Signal</keyword>
<dbReference type="SUPFAM" id="SSF101148">
    <property type="entry name" value="Plant invertase/pectin methylesterase inhibitor"/>
    <property type="match status" value="1"/>
</dbReference>
<feature type="domain" description="Pectinesterase inhibitor" evidence="5">
    <location>
        <begin position="100"/>
        <end position="245"/>
    </location>
</feature>
<dbReference type="FunFam" id="1.20.140.40:FF:000003">
    <property type="entry name" value="Invertase/pectin methylesterase inhibitor family protein"/>
    <property type="match status" value="1"/>
</dbReference>
<dbReference type="PANTHER" id="PTHR31080:SF107">
    <property type="entry name" value="PECTINESTERASE INHIBITOR DOMAIN-CONTAINING PROTEIN"/>
    <property type="match status" value="1"/>
</dbReference>
<dbReference type="NCBIfam" id="TIGR01614">
    <property type="entry name" value="PME_inhib"/>
    <property type="match status" value="1"/>
</dbReference>
<organism evidence="6">
    <name type="scientific">Salix viminalis</name>
    <name type="common">Common osier</name>
    <name type="synonym">Basket willow</name>
    <dbReference type="NCBI Taxonomy" id="40686"/>
    <lineage>
        <taxon>Eukaryota</taxon>
        <taxon>Viridiplantae</taxon>
        <taxon>Streptophyta</taxon>
        <taxon>Embryophyta</taxon>
        <taxon>Tracheophyta</taxon>
        <taxon>Spermatophyta</taxon>
        <taxon>Magnoliopsida</taxon>
        <taxon>eudicotyledons</taxon>
        <taxon>Gunneridae</taxon>
        <taxon>Pentapetalae</taxon>
        <taxon>rosids</taxon>
        <taxon>fabids</taxon>
        <taxon>Malpighiales</taxon>
        <taxon>Salicaceae</taxon>
        <taxon>Saliceae</taxon>
        <taxon>Salix</taxon>
    </lineage>
</organism>
<name>A0A6N2M1R2_SALVM</name>
<dbReference type="InterPro" id="IPR006501">
    <property type="entry name" value="Pectinesterase_inhib_dom"/>
</dbReference>
<reference evidence="6" key="1">
    <citation type="submission" date="2019-03" db="EMBL/GenBank/DDBJ databases">
        <authorList>
            <person name="Mank J."/>
            <person name="Almeida P."/>
        </authorList>
    </citation>
    <scope>NUCLEOTIDE SEQUENCE</scope>
    <source>
        <strain evidence="6">78183</strain>
    </source>
</reference>
<evidence type="ECO:0000256" key="2">
    <source>
        <dbReference type="ARBA" id="ARBA00038471"/>
    </source>
</evidence>
<protein>
    <recommendedName>
        <fullName evidence="5">Pectinesterase inhibitor domain-containing protein</fullName>
    </recommendedName>
</protein>
<dbReference type="Gene3D" id="1.20.140.40">
    <property type="entry name" value="Invertase/pectin methylesterase inhibitor family protein"/>
    <property type="match status" value="1"/>
</dbReference>
<feature type="signal peptide" evidence="4">
    <location>
        <begin position="1"/>
        <end position="23"/>
    </location>
</feature>
<dbReference type="InterPro" id="IPR051955">
    <property type="entry name" value="PME_Inhibitor"/>
</dbReference>
<sequence>MELYKFIILLLVSSSLLPFFAEAICLPRNSSNVYSHPEASGTADAPGPATSFISAATARSPLPPPASSAPTIQPPLPSPVSSPSPPDSPTHSAPTLPLLSGNAALTKICDVTDYPAECLATVAPLLAGEINPISVLKIGIHVLQKSFEVATAVATKLIDDLSTSAAVKDALDTCVESFDSGVADLNDALAAISGHDIGRLSTLLSATITYSDTCEEAFSEQPHLESPLKEMDQHLDKLASINLAISASLQWS</sequence>
<gene>
    <name evidence="6" type="ORF">SVIM_LOCUS296582</name>
</gene>
<evidence type="ECO:0000256" key="1">
    <source>
        <dbReference type="ARBA" id="ARBA00022729"/>
    </source>
</evidence>
<evidence type="ECO:0000259" key="5">
    <source>
        <dbReference type="SMART" id="SM00856"/>
    </source>
</evidence>
<feature type="region of interest" description="Disordered" evidence="3">
    <location>
        <begin position="60"/>
        <end position="96"/>
    </location>
</feature>
<dbReference type="PANTHER" id="PTHR31080">
    <property type="entry name" value="PECTINESTERASE INHIBITOR-LIKE"/>
    <property type="match status" value="1"/>
</dbReference>
<evidence type="ECO:0000256" key="4">
    <source>
        <dbReference type="SAM" id="SignalP"/>
    </source>
</evidence>
<evidence type="ECO:0000256" key="3">
    <source>
        <dbReference type="SAM" id="MobiDB-lite"/>
    </source>
</evidence>
<dbReference type="GO" id="GO:0004857">
    <property type="term" value="F:enzyme inhibitor activity"/>
    <property type="evidence" value="ECO:0007669"/>
    <property type="project" value="InterPro"/>
</dbReference>
<dbReference type="SMART" id="SM00856">
    <property type="entry name" value="PMEI"/>
    <property type="match status" value="1"/>
</dbReference>
<feature type="chain" id="PRO_5027026362" description="Pectinesterase inhibitor domain-containing protein" evidence="4">
    <location>
        <begin position="24"/>
        <end position="252"/>
    </location>
</feature>
<accession>A0A6N2M1R2</accession>